<gene>
    <name evidence="2" type="ORF">M0R45_030754</name>
</gene>
<feature type="region of interest" description="Disordered" evidence="1">
    <location>
        <begin position="157"/>
        <end position="221"/>
    </location>
</feature>
<sequence>MARGKAAGSAMGCVEGKVADLGFGNFVFGFRVMLYGGEEGVQELMWARGIGTVHSEVSVLFIQRYRYCSFRGTGTPVQLTDQAAASLCPFRRARARTIPLSLARCRLQIAATLLFTQPTFQLHRCNTQPSAVVAPRPLRRLLWPSINRPSRAQSSSLSAASSICHDPSHNQRSHLPGISVAGTQSPLEAQSPTPLFPFSSSIQRRHPPSASNPHPRPSRLLCHRPSRRITHRAPIPAHTCRALLLALN</sequence>
<evidence type="ECO:0000313" key="3">
    <source>
        <dbReference type="Proteomes" id="UP001457282"/>
    </source>
</evidence>
<dbReference type="Proteomes" id="UP001457282">
    <property type="component" value="Unassembled WGS sequence"/>
</dbReference>
<reference evidence="2 3" key="1">
    <citation type="journal article" date="2023" name="G3 (Bethesda)">
        <title>A chromosome-length genome assembly and annotation of blackberry (Rubus argutus, cv. 'Hillquist').</title>
        <authorList>
            <person name="Bruna T."/>
            <person name="Aryal R."/>
            <person name="Dudchenko O."/>
            <person name="Sargent D.J."/>
            <person name="Mead D."/>
            <person name="Buti M."/>
            <person name="Cavallini A."/>
            <person name="Hytonen T."/>
            <person name="Andres J."/>
            <person name="Pham M."/>
            <person name="Weisz D."/>
            <person name="Mascagni F."/>
            <person name="Usai G."/>
            <person name="Natali L."/>
            <person name="Bassil N."/>
            <person name="Fernandez G.E."/>
            <person name="Lomsadze A."/>
            <person name="Armour M."/>
            <person name="Olukolu B."/>
            <person name="Poorten T."/>
            <person name="Britton C."/>
            <person name="Davik J."/>
            <person name="Ashrafi H."/>
            <person name="Aiden E.L."/>
            <person name="Borodovsky M."/>
            <person name="Worthington M."/>
        </authorList>
    </citation>
    <scope>NUCLEOTIDE SEQUENCE [LARGE SCALE GENOMIC DNA]</scope>
    <source>
        <strain evidence="2">PI 553951</strain>
    </source>
</reference>
<dbReference type="AlphaFoldDB" id="A0AAW1WC28"/>
<dbReference type="EMBL" id="JBEDUW010000006">
    <property type="protein sequence ID" value="KAK9922282.1"/>
    <property type="molecule type" value="Genomic_DNA"/>
</dbReference>
<evidence type="ECO:0000256" key="1">
    <source>
        <dbReference type="SAM" id="MobiDB-lite"/>
    </source>
</evidence>
<organism evidence="2 3">
    <name type="scientific">Rubus argutus</name>
    <name type="common">Southern blackberry</name>
    <dbReference type="NCBI Taxonomy" id="59490"/>
    <lineage>
        <taxon>Eukaryota</taxon>
        <taxon>Viridiplantae</taxon>
        <taxon>Streptophyta</taxon>
        <taxon>Embryophyta</taxon>
        <taxon>Tracheophyta</taxon>
        <taxon>Spermatophyta</taxon>
        <taxon>Magnoliopsida</taxon>
        <taxon>eudicotyledons</taxon>
        <taxon>Gunneridae</taxon>
        <taxon>Pentapetalae</taxon>
        <taxon>rosids</taxon>
        <taxon>fabids</taxon>
        <taxon>Rosales</taxon>
        <taxon>Rosaceae</taxon>
        <taxon>Rosoideae</taxon>
        <taxon>Rosoideae incertae sedis</taxon>
        <taxon>Rubus</taxon>
    </lineage>
</organism>
<proteinExistence type="predicted"/>
<name>A0AAW1WC28_RUBAR</name>
<feature type="compositionally biased region" description="Polar residues" evidence="1">
    <location>
        <begin position="181"/>
        <end position="202"/>
    </location>
</feature>
<protein>
    <submittedName>
        <fullName evidence="2">Uncharacterized protein</fullName>
    </submittedName>
</protein>
<keyword evidence="3" id="KW-1185">Reference proteome</keyword>
<evidence type="ECO:0000313" key="2">
    <source>
        <dbReference type="EMBL" id="KAK9922282.1"/>
    </source>
</evidence>
<comment type="caution">
    <text evidence="2">The sequence shown here is derived from an EMBL/GenBank/DDBJ whole genome shotgun (WGS) entry which is preliminary data.</text>
</comment>
<accession>A0AAW1WC28</accession>